<name>A0A8H8U2K7_9HELO</name>
<evidence type="ECO:0000313" key="2">
    <source>
        <dbReference type="EMBL" id="TVY29077.1"/>
    </source>
</evidence>
<feature type="domain" description="FAD/NAD(P)-binding" evidence="1">
    <location>
        <begin position="45"/>
        <end position="341"/>
    </location>
</feature>
<accession>A0A8H8U2K7</accession>
<dbReference type="OrthoDB" id="202203at2759"/>
<dbReference type="SUPFAM" id="SSF51905">
    <property type="entry name" value="FAD/NAD(P)-binding domain"/>
    <property type="match status" value="1"/>
</dbReference>
<evidence type="ECO:0000259" key="1">
    <source>
        <dbReference type="Pfam" id="PF07992"/>
    </source>
</evidence>
<protein>
    <submittedName>
        <fullName evidence="2">Fe-regulated protein</fullName>
    </submittedName>
</protein>
<dbReference type="GO" id="GO:0004174">
    <property type="term" value="F:electron-transferring-flavoprotein dehydrogenase activity"/>
    <property type="evidence" value="ECO:0007669"/>
    <property type="project" value="TreeGrafter"/>
</dbReference>
<dbReference type="PANTHER" id="PTHR43735:SF5">
    <property type="entry name" value="FAD_NAD(P)-BINDING DOMAIN-CONTAINING PROTEIN"/>
    <property type="match status" value="1"/>
</dbReference>
<evidence type="ECO:0000313" key="3">
    <source>
        <dbReference type="Proteomes" id="UP000431533"/>
    </source>
</evidence>
<dbReference type="PRINTS" id="PR00368">
    <property type="entry name" value="FADPNR"/>
</dbReference>
<gene>
    <name evidence="2" type="primary">fer8</name>
    <name evidence="2" type="ORF">LHYA1_G002496</name>
</gene>
<dbReference type="AlphaFoldDB" id="A0A8H8U2K7"/>
<keyword evidence="3" id="KW-1185">Reference proteome</keyword>
<dbReference type="Proteomes" id="UP000431533">
    <property type="component" value="Unassembled WGS sequence"/>
</dbReference>
<dbReference type="GO" id="GO:0005737">
    <property type="term" value="C:cytoplasm"/>
    <property type="evidence" value="ECO:0007669"/>
    <property type="project" value="TreeGrafter"/>
</dbReference>
<dbReference type="GO" id="GO:0050660">
    <property type="term" value="F:flavin adenine dinucleotide binding"/>
    <property type="evidence" value="ECO:0007669"/>
    <property type="project" value="TreeGrafter"/>
</dbReference>
<dbReference type="InterPro" id="IPR036188">
    <property type="entry name" value="FAD/NAD-bd_sf"/>
</dbReference>
<dbReference type="EMBL" id="QGMH01000022">
    <property type="protein sequence ID" value="TVY29077.1"/>
    <property type="molecule type" value="Genomic_DNA"/>
</dbReference>
<dbReference type="InterPro" id="IPR023753">
    <property type="entry name" value="FAD/NAD-binding_dom"/>
</dbReference>
<dbReference type="Pfam" id="PF07992">
    <property type="entry name" value="Pyr_redox_2"/>
    <property type="match status" value="1"/>
</dbReference>
<reference evidence="2 3" key="1">
    <citation type="submission" date="2018-05" db="EMBL/GenBank/DDBJ databases">
        <title>Genome sequencing and assembly of the regulated plant pathogen Lachnellula willkommii and related sister species for the development of diagnostic species identification markers.</title>
        <authorList>
            <person name="Giroux E."/>
            <person name="Bilodeau G."/>
        </authorList>
    </citation>
    <scope>NUCLEOTIDE SEQUENCE [LARGE SCALE GENOMIC DNA]</scope>
    <source>
        <strain evidence="2 3">CBS 185.66</strain>
    </source>
</reference>
<sequence>MANDKLRVFGKYFPVFLNYGFSLLVQRIQALIHRYTWKNLPSSQNVVVIGGSFAGITLARRLAESLPSGYKVVLIEKNSHFNYTFNFPRYSVVPEREQRAFIPYTGIMANTPKGIFEQVQDVAVGVREGDVVELASGRKIPFAYLAIATGVTQSPPAKLLAREKADACGELRALQTRIQDASRIAIVGAGAVGVQMAGDIKSFYPEKSVLLIHSRQQLMSSFGVRLHEYVLGKLQTMGIDIMLGERPELPRTAAWEGGELTFKGVKDEQFDLIIPCTGQTPNSSIIEQFCPTAVSSKTKRILVNPTLQLKSDVKTNAQIHNIFSLGDVAETGGPKMARAGMIQADVVQENILALINGRKLKTYKPMSIEGSLKLSLGMDEHVMYVKHEDGDEFLYGGKSSNVDLEVEKAWKMFGGDMETNKAS</sequence>
<dbReference type="Gene3D" id="3.50.50.100">
    <property type="match status" value="1"/>
</dbReference>
<organism evidence="2 3">
    <name type="scientific">Lachnellula hyalina</name>
    <dbReference type="NCBI Taxonomy" id="1316788"/>
    <lineage>
        <taxon>Eukaryota</taxon>
        <taxon>Fungi</taxon>
        <taxon>Dikarya</taxon>
        <taxon>Ascomycota</taxon>
        <taxon>Pezizomycotina</taxon>
        <taxon>Leotiomycetes</taxon>
        <taxon>Helotiales</taxon>
        <taxon>Lachnaceae</taxon>
        <taxon>Lachnellula</taxon>
    </lineage>
</organism>
<dbReference type="RefSeq" id="XP_031007865.1">
    <property type="nucleotide sequence ID" value="XM_031147472.1"/>
</dbReference>
<proteinExistence type="predicted"/>
<dbReference type="GeneID" id="41982694"/>
<dbReference type="PANTHER" id="PTHR43735">
    <property type="entry name" value="APOPTOSIS-INDUCING FACTOR 1"/>
    <property type="match status" value="1"/>
</dbReference>
<comment type="caution">
    <text evidence="2">The sequence shown here is derived from an EMBL/GenBank/DDBJ whole genome shotgun (WGS) entry which is preliminary data.</text>
</comment>